<proteinExistence type="predicted"/>
<dbReference type="Proteomes" id="UP000079169">
    <property type="component" value="Unplaced"/>
</dbReference>
<keyword evidence="2" id="KW-1185">Reference proteome</keyword>
<feature type="compositionally biased region" description="Polar residues" evidence="1">
    <location>
        <begin position="993"/>
        <end position="1030"/>
    </location>
</feature>
<evidence type="ECO:0000313" key="2">
    <source>
        <dbReference type="Proteomes" id="UP000079169"/>
    </source>
</evidence>
<feature type="compositionally biased region" description="Polar residues" evidence="1">
    <location>
        <begin position="737"/>
        <end position="751"/>
    </location>
</feature>
<feature type="region of interest" description="Disordered" evidence="1">
    <location>
        <begin position="491"/>
        <end position="527"/>
    </location>
</feature>
<feature type="region of interest" description="Disordered" evidence="1">
    <location>
        <begin position="563"/>
        <end position="604"/>
    </location>
</feature>
<protein>
    <submittedName>
        <fullName evidence="3">Dentin sialophosphoprotein-like</fullName>
    </submittedName>
</protein>
<dbReference type="RefSeq" id="XP_026684660.1">
    <property type="nucleotide sequence ID" value="XM_026828859.1"/>
</dbReference>
<feature type="region of interest" description="Disordered" evidence="1">
    <location>
        <begin position="735"/>
        <end position="763"/>
    </location>
</feature>
<feature type="compositionally biased region" description="Polar residues" evidence="1">
    <location>
        <begin position="305"/>
        <end position="353"/>
    </location>
</feature>
<feature type="region of interest" description="Disordered" evidence="1">
    <location>
        <begin position="971"/>
        <end position="1063"/>
    </location>
</feature>
<feature type="region of interest" description="Disordered" evidence="1">
    <location>
        <begin position="656"/>
        <end position="680"/>
    </location>
</feature>
<feature type="compositionally biased region" description="Basic and acidic residues" evidence="1">
    <location>
        <begin position="898"/>
        <end position="909"/>
    </location>
</feature>
<dbReference type="AlphaFoldDB" id="A0A3Q0JD57"/>
<feature type="compositionally biased region" description="Basic residues" evidence="1">
    <location>
        <begin position="1049"/>
        <end position="1063"/>
    </location>
</feature>
<reference evidence="3" key="1">
    <citation type="submission" date="2025-08" db="UniProtKB">
        <authorList>
            <consortium name="RefSeq"/>
        </authorList>
    </citation>
    <scope>IDENTIFICATION</scope>
</reference>
<evidence type="ECO:0000256" key="1">
    <source>
        <dbReference type="SAM" id="MobiDB-lite"/>
    </source>
</evidence>
<accession>A0A3Q0JD57</accession>
<gene>
    <name evidence="3" type="primary">LOC113470438</name>
</gene>
<feature type="compositionally biased region" description="Basic and acidic residues" evidence="1">
    <location>
        <begin position="291"/>
        <end position="304"/>
    </location>
</feature>
<feature type="region of interest" description="Disordered" evidence="1">
    <location>
        <begin position="221"/>
        <end position="245"/>
    </location>
</feature>
<feature type="compositionally biased region" description="Polar residues" evidence="1">
    <location>
        <begin position="976"/>
        <end position="985"/>
    </location>
</feature>
<sequence length="1063" mass="115527">MAETYTNVSSTEVLCGNVASAKETCPEVSSANKGCPEVASANKECPKIASADKEWPEVPSVKEACPEVLSPNETCPEVSSANKGCPEVASANKECPKIVSADKEWPEVPSVREACPEVLSPKALCPEVSSANVECPEVSSVNVASVKETCSEVPSAKVLCSETSSTNVTCSEVSSSKDTSTDVTPANISCSDITQPDVSSGHVSISDVSFPDITSADITQETEDSGKDSLNSSQSSPLKVKRENKFSLLSRRRPVRLGKAVVKTITVTSPEKNITIRVTPDSKGLDNSQPKSDKTDHLTMKSETKQSPLENVNMDTSVLENQTPDSTKFGNSETISNKSDTITTKTQEAEASSIPVNKSMSNALDQITLGTMNNVKKAMDTLQKSQEIITNKGNVMTANNEVNNSQMISDNAAQSPKISKETQISILENTSMNKNNLSILENNSEKSSVLQNSQEITINEKTVISESEYKSSQQNSDKTGTVPMEIKETEIFTPANSSRNTADNNKRASENVEISNLQSSPQHTQRENQNIVEKICADKTINFEDFVSVSDSKWKATNAGLKNESFNYSGKKPKKRISHYTKPNTSKSPGKLAPGTETNVPLSSKLTPDKLKSFKTKSPLKKELAQAITASYKVSSFRIVSTEPVQNTEKINILTPRKSPKNANTPRKMETKNQTNPVVREKKIEASPKPRESCGKQRQSFLQRDIKLKLKEMDTDLNNKNQDIPSNRSNMPFRGTAKSSADNVNNVSPSTKGKIESHVKNNNTTDSVPVKAVPHFLIPEVLEDNARFVSITSKTSASTSTCTVTSDQGMKTTFSSTSKRCASFESNSSSSLSLFGSVLADVQYRNEHTISPFQDALKLMNHTPFKQLMTGTFSCVSPMAETPYKVDETPSKITPETSQDRSEHSEDRNMSCPDLKATLKQTNTSSCSSDVLGSDQIQTLQYELALTPEGTSEAPSIFSVRSPMAPTQCEVEKTPIKQSPNTPQAKTEHNDNRTISSSNPRNIKLANTSANSPNTLKTTAEVQIKQNGVTPPSGVKSEITTYGSDTMRSRKNTHQTKSKHSAS</sequence>
<dbReference type="STRING" id="121845.A0A3Q0JD57"/>
<feature type="compositionally biased region" description="Polar residues" evidence="1">
    <location>
        <begin position="228"/>
        <end position="237"/>
    </location>
</feature>
<feature type="compositionally biased region" description="Polar residues" evidence="1">
    <location>
        <begin position="512"/>
        <end position="527"/>
    </location>
</feature>
<feature type="compositionally biased region" description="Polar residues" evidence="1">
    <location>
        <begin position="494"/>
        <end position="503"/>
    </location>
</feature>
<name>A0A3Q0JD57_DIACI</name>
<dbReference type="GeneID" id="113470438"/>
<dbReference type="KEGG" id="dci:113470438"/>
<organism evidence="2 3">
    <name type="scientific">Diaphorina citri</name>
    <name type="common">Asian citrus psyllid</name>
    <dbReference type="NCBI Taxonomy" id="121845"/>
    <lineage>
        <taxon>Eukaryota</taxon>
        <taxon>Metazoa</taxon>
        <taxon>Ecdysozoa</taxon>
        <taxon>Arthropoda</taxon>
        <taxon>Hexapoda</taxon>
        <taxon>Insecta</taxon>
        <taxon>Pterygota</taxon>
        <taxon>Neoptera</taxon>
        <taxon>Paraneoptera</taxon>
        <taxon>Hemiptera</taxon>
        <taxon>Sternorrhyncha</taxon>
        <taxon>Psylloidea</taxon>
        <taxon>Psyllidae</taxon>
        <taxon>Diaphorininae</taxon>
        <taxon>Diaphorina</taxon>
    </lineage>
</organism>
<feature type="region of interest" description="Disordered" evidence="1">
    <location>
        <begin position="276"/>
        <end position="353"/>
    </location>
</feature>
<feature type="region of interest" description="Disordered" evidence="1">
    <location>
        <begin position="884"/>
        <end position="911"/>
    </location>
</feature>
<evidence type="ECO:0000313" key="3">
    <source>
        <dbReference type="RefSeq" id="XP_026684660.1"/>
    </source>
</evidence>
<dbReference type="PaxDb" id="121845-A0A3Q0JD57"/>